<name>A0ABS4FAU0_9BACL</name>
<keyword evidence="3" id="KW-1185">Reference proteome</keyword>
<protein>
    <submittedName>
        <fullName evidence="2">Heme-degrading monooxygenase HmoA</fullName>
    </submittedName>
</protein>
<feature type="domain" description="ABM" evidence="1">
    <location>
        <begin position="2"/>
        <end position="91"/>
    </location>
</feature>
<comment type="caution">
    <text evidence="2">The sequence shown here is derived from an EMBL/GenBank/DDBJ whole genome shotgun (WGS) entry which is preliminary data.</text>
</comment>
<dbReference type="Proteomes" id="UP000706926">
    <property type="component" value="Unassembled WGS sequence"/>
</dbReference>
<dbReference type="Gene3D" id="3.30.70.100">
    <property type="match status" value="1"/>
</dbReference>
<proteinExistence type="predicted"/>
<organism evidence="2 3">
    <name type="scientific">Paenibacillus lactis</name>
    <dbReference type="NCBI Taxonomy" id="228574"/>
    <lineage>
        <taxon>Bacteria</taxon>
        <taxon>Bacillati</taxon>
        <taxon>Bacillota</taxon>
        <taxon>Bacilli</taxon>
        <taxon>Bacillales</taxon>
        <taxon>Paenibacillaceae</taxon>
        <taxon>Paenibacillus</taxon>
    </lineage>
</organism>
<evidence type="ECO:0000313" key="3">
    <source>
        <dbReference type="Proteomes" id="UP000706926"/>
    </source>
</evidence>
<accession>A0ABS4FAU0</accession>
<reference evidence="2 3" key="1">
    <citation type="submission" date="2021-03" db="EMBL/GenBank/DDBJ databases">
        <title>Genomic Encyclopedia of Type Strains, Phase IV (KMG-IV): sequencing the most valuable type-strain genomes for metagenomic binning, comparative biology and taxonomic classification.</title>
        <authorList>
            <person name="Goeker M."/>
        </authorList>
    </citation>
    <scope>NUCLEOTIDE SEQUENCE [LARGE SCALE GENOMIC DNA]</scope>
    <source>
        <strain evidence="2 3">DSM 15596</strain>
    </source>
</reference>
<dbReference type="EMBL" id="JAGGKI010000005">
    <property type="protein sequence ID" value="MBP1893371.1"/>
    <property type="molecule type" value="Genomic_DNA"/>
</dbReference>
<dbReference type="RefSeq" id="WP_028404678.1">
    <property type="nucleotide sequence ID" value="NZ_BOSA01000005.1"/>
</dbReference>
<gene>
    <name evidence="2" type="ORF">J2Z18_002473</name>
</gene>
<dbReference type="Pfam" id="PF03992">
    <property type="entry name" value="ABM"/>
    <property type="match status" value="1"/>
</dbReference>
<dbReference type="PROSITE" id="PS51725">
    <property type="entry name" value="ABM"/>
    <property type="match status" value="1"/>
</dbReference>
<evidence type="ECO:0000259" key="1">
    <source>
        <dbReference type="PROSITE" id="PS51725"/>
    </source>
</evidence>
<dbReference type="GO" id="GO:0004497">
    <property type="term" value="F:monooxygenase activity"/>
    <property type="evidence" value="ECO:0007669"/>
    <property type="project" value="UniProtKB-KW"/>
</dbReference>
<keyword evidence="2" id="KW-0560">Oxidoreductase</keyword>
<sequence>MILEVAMLNVKPGLSADFEADFRKASNIISGMKGYIYHELQKCLEVENKYILLVRWDSLEDHTVGFRESQEYQQWKALLHHYYDPFPVVEHYENIEME</sequence>
<dbReference type="GeneID" id="95404466"/>
<keyword evidence="2" id="KW-0503">Monooxygenase</keyword>
<dbReference type="SUPFAM" id="SSF54909">
    <property type="entry name" value="Dimeric alpha+beta barrel"/>
    <property type="match status" value="1"/>
</dbReference>
<dbReference type="InterPro" id="IPR011008">
    <property type="entry name" value="Dimeric_a/b-barrel"/>
</dbReference>
<dbReference type="InterPro" id="IPR007138">
    <property type="entry name" value="ABM_dom"/>
</dbReference>
<evidence type="ECO:0000313" key="2">
    <source>
        <dbReference type="EMBL" id="MBP1893371.1"/>
    </source>
</evidence>